<dbReference type="GO" id="GO:0016042">
    <property type="term" value="P:lipid catabolic process"/>
    <property type="evidence" value="ECO:0007669"/>
    <property type="project" value="UniProtKB-KW"/>
</dbReference>
<protein>
    <submittedName>
        <fullName evidence="3">FabD/lysophospholipase-like protein</fullName>
    </submittedName>
</protein>
<keyword evidence="4" id="KW-1185">Reference proteome</keyword>
<dbReference type="OrthoDB" id="10342206at2759"/>
<evidence type="ECO:0000313" key="3">
    <source>
        <dbReference type="EMBL" id="OCL04287.1"/>
    </source>
</evidence>
<dbReference type="GO" id="GO:0047499">
    <property type="term" value="F:calcium-independent phospholipase A2 activity"/>
    <property type="evidence" value="ECO:0007669"/>
    <property type="project" value="TreeGrafter"/>
</dbReference>
<dbReference type="PANTHER" id="PTHR24185">
    <property type="entry name" value="CALCIUM-INDEPENDENT PHOSPHOLIPASE A2-GAMMA"/>
    <property type="match status" value="1"/>
</dbReference>
<dbReference type="SUPFAM" id="SSF52151">
    <property type="entry name" value="FabD/lysophospholipase-like"/>
    <property type="match status" value="1"/>
</dbReference>
<keyword evidence="2" id="KW-0442">Lipid degradation</keyword>
<dbReference type="GO" id="GO:0019369">
    <property type="term" value="P:arachidonate metabolic process"/>
    <property type="evidence" value="ECO:0007669"/>
    <property type="project" value="TreeGrafter"/>
</dbReference>
<evidence type="ECO:0000313" key="4">
    <source>
        <dbReference type="Proteomes" id="UP000250140"/>
    </source>
</evidence>
<organism evidence="3 4">
    <name type="scientific">Glonium stellatum</name>
    <dbReference type="NCBI Taxonomy" id="574774"/>
    <lineage>
        <taxon>Eukaryota</taxon>
        <taxon>Fungi</taxon>
        <taxon>Dikarya</taxon>
        <taxon>Ascomycota</taxon>
        <taxon>Pezizomycotina</taxon>
        <taxon>Dothideomycetes</taxon>
        <taxon>Pleosporomycetidae</taxon>
        <taxon>Gloniales</taxon>
        <taxon>Gloniaceae</taxon>
        <taxon>Glonium</taxon>
    </lineage>
</organism>
<evidence type="ECO:0000256" key="1">
    <source>
        <dbReference type="ARBA" id="ARBA00022801"/>
    </source>
</evidence>
<dbReference type="Proteomes" id="UP000250140">
    <property type="component" value="Unassembled WGS sequence"/>
</dbReference>
<reference evidence="3 4" key="1">
    <citation type="journal article" date="2016" name="Nat. Commun.">
        <title>Ectomycorrhizal ecology is imprinted in the genome of the dominant symbiotic fungus Cenococcum geophilum.</title>
        <authorList>
            <consortium name="DOE Joint Genome Institute"/>
            <person name="Peter M."/>
            <person name="Kohler A."/>
            <person name="Ohm R.A."/>
            <person name="Kuo A."/>
            <person name="Krutzmann J."/>
            <person name="Morin E."/>
            <person name="Arend M."/>
            <person name="Barry K.W."/>
            <person name="Binder M."/>
            <person name="Choi C."/>
            <person name="Clum A."/>
            <person name="Copeland A."/>
            <person name="Grisel N."/>
            <person name="Haridas S."/>
            <person name="Kipfer T."/>
            <person name="LaButti K."/>
            <person name="Lindquist E."/>
            <person name="Lipzen A."/>
            <person name="Maire R."/>
            <person name="Meier B."/>
            <person name="Mihaltcheva S."/>
            <person name="Molinier V."/>
            <person name="Murat C."/>
            <person name="Poggeler S."/>
            <person name="Quandt C.A."/>
            <person name="Sperisen C."/>
            <person name="Tritt A."/>
            <person name="Tisserant E."/>
            <person name="Crous P.W."/>
            <person name="Henrissat B."/>
            <person name="Nehls U."/>
            <person name="Egli S."/>
            <person name="Spatafora J.W."/>
            <person name="Grigoriev I.V."/>
            <person name="Martin F.M."/>
        </authorList>
    </citation>
    <scope>NUCLEOTIDE SEQUENCE [LARGE SCALE GENOMIC DNA]</scope>
    <source>
        <strain evidence="3 4">CBS 207.34</strain>
    </source>
</reference>
<dbReference type="GO" id="GO:0016020">
    <property type="term" value="C:membrane"/>
    <property type="evidence" value="ECO:0007669"/>
    <property type="project" value="TreeGrafter"/>
</dbReference>
<sequence>MAQGEAQAVLDIQQRLRLTGGYSSQRVLSIDGGGAKTLSSLIILRKICEVADEQEKLLEGSGQSSHGYTPNAPVPSLYFDNCVGSDTGAVAAVMLGRLQMSSQSAVAAIKDLGKVYGNSLSIHRYRYSSRKLENWAQNLIRDKYPNLDGMDPKDCMMMPADRILRIDQCQTAVLIQHRPKITNATPTSSVDAADMIRTYDVVADRALHKKPYLPRAIGHKDDDVPILKTLLAAVAVPGHFPPVAIKGTPHSGVGSKYNNPTSQAFDEGARLYNMKAGEDRQRYDDKRVGIVVSIGAGKEAPRDFLRPWDVYRRMIFRGKSTDRKLSDPGKVHNDMKGRLQAADIPYFRFDGPDLPKCKYDDWSPQTLAIIKKETNSYLARESVKLDIILLARYLVAYRRGRYITRQEDLFPAPTVQEMDAAGSNPIRNNTWPYAESASTLANHIDPSLLRIGRRSQSDNHLSRNQQVIGQPQELPADYLPSEAL</sequence>
<proteinExistence type="predicted"/>
<name>A0A8E2ESW7_9PEZI</name>
<dbReference type="Gene3D" id="3.40.1090.10">
    <property type="entry name" value="Cytosolic phospholipase A2 catalytic domain"/>
    <property type="match status" value="1"/>
</dbReference>
<dbReference type="AlphaFoldDB" id="A0A8E2ESW7"/>
<accession>A0A8E2ESW7</accession>
<dbReference type="PANTHER" id="PTHR24185:SF1">
    <property type="entry name" value="CALCIUM-INDEPENDENT PHOSPHOLIPASE A2-GAMMA"/>
    <property type="match status" value="1"/>
</dbReference>
<keyword evidence="1" id="KW-0378">Hydrolase</keyword>
<evidence type="ECO:0000256" key="2">
    <source>
        <dbReference type="ARBA" id="ARBA00022963"/>
    </source>
</evidence>
<gene>
    <name evidence="3" type="ORF">AOQ84DRAFT_226160</name>
</gene>
<dbReference type="InterPro" id="IPR016035">
    <property type="entry name" value="Acyl_Trfase/lysoPLipase"/>
</dbReference>
<keyword evidence="2" id="KW-0443">Lipid metabolism</keyword>
<dbReference type="EMBL" id="KV750551">
    <property type="protein sequence ID" value="OCL04287.1"/>
    <property type="molecule type" value="Genomic_DNA"/>
</dbReference>